<dbReference type="EMBL" id="CP022384">
    <property type="protein sequence ID" value="ATA81072.1"/>
    <property type="molecule type" value="Genomic_DNA"/>
</dbReference>
<reference evidence="2" key="1">
    <citation type="submission" date="2017-06" db="EMBL/GenBank/DDBJ databases">
        <title>Capnocytophaga spp. assemblies.</title>
        <authorList>
            <person name="Gulvik C.A."/>
        </authorList>
    </citation>
    <scope>NUCLEOTIDE SEQUENCE [LARGE SCALE GENOMIC DNA]</scope>
    <source>
        <strain evidence="2">H6253</strain>
    </source>
</reference>
<evidence type="ECO:0000313" key="2">
    <source>
        <dbReference type="Proteomes" id="UP000217276"/>
    </source>
</evidence>
<proteinExistence type="predicted"/>
<protein>
    <submittedName>
        <fullName evidence="1">Uncharacterized protein</fullName>
    </submittedName>
</protein>
<dbReference type="KEGG" id="clk:CGC53_01230"/>
<organism evidence="1 2">
    <name type="scientific">Capnocytophaga leadbetteri</name>
    <dbReference type="NCBI Taxonomy" id="327575"/>
    <lineage>
        <taxon>Bacteria</taxon>
        <taxon>Pseudomonadati</taxon>
        <taxon>Bacteroidota</taxon>
        <taxon>Flavobacteriia</taxon>
        <taxon>Flavobacteriales</taxon>
        <taxon>Flavobacteriaceae</taxon>
        <taxon>Capnocytophaga</taxon>
    </lineage>
</organism>
<evidence type="ECO:0000313" key="1">
    <source>
        <dbReference type="EMBL" id="ATA81072.1"/>
    </source>
</evidence>
<accession>A0A250F7F8</accession>
<name>A0A250F7F8_9FLAO</name>
<sequence length="137" mass="15649">MFCGALPSQLKSLSQRERSSPQQTVGRSPTPYFLCFFGGQLFSPPLFTPSLSFKKCCNLDNQTNEAYISIILFSPITYYISIYYKEKKNKEYSKKAVATMVARLVATFFWLQELLQPFIISPSFSPPLAVLFFQIKS</sequence>
<dbReference type="Proteomes" id="UP000217276">
    <property type="component" value="Chromosome"/>
</dbReference>
<keyword evidence="2" id="KW-1185">Reference proteome</keyword>
<gene>
    <name evidence="1" type="ORF">CGC53_01230</name>
</gene>
<dbReference type="AlphaFoldDB" id="A0A250F7F8"/>